<gene>
    <name evidence="1" type="ORF">JD78_01916</name>
</gene>
<dbReference type="Proteomes" id="UP000321490">
    <property type="component" value="Unassembled WGS sequence"/>
</dbReference>
<sequence length="89" mass="9469">MTTDSRPIVASGKPYPVISPPDSLEAFLGDAEFTLDGTGGPLAVRGHGVPLDGDTVRFHEKAVLGGKDVRVWHVRRQGEGFTAEHVAAF</sequence>
<name>A0A562IRP9_9ACTN</name>
<reference evidence="1 2" key="1">
    <citation type="submission" date="2019-07" db="EMBL/GenBank/DDBJ databases">
        <title>R&amp;d 2014.</title>
        <authorList>
            <person name="Klenk H.-P."/>
        </authorList>
    </citation>
    <scope>NUCLEOTIDE SEQUENCE [LARGE SCALE GENOMIC DNA]</scope>
    <source>
        <strain evidence="1 2">DSM 45764</strain>
    </source>
</reference>
<comment type="caution">
    <text evidence="1">The sequence shown here is derived from an EMBL/GenBank/DDBJ whole genome shotgun (WGS) entry which is preliminary data.</text>
</comment>
<accession>A0A562IRP9</accession>
<protein>
    <submittedName>
        <fullName evidence="1">Uncharacterized protein</fullName>
    </submittedName>
</protein>
<dbReference type="RefSeq" id="WP_153356165.1">
    <property type="nucleotide sequence ID" value="NZ_ML762478.1"/>
</dbReference>
<evidence type="ECO:0000313" key="1">
    <source>
        <dbReference type="EMBL" id="TWH73393.1"/>
    </source>
</evidence>
<dbReference type="OrthoDB" id="4829329at2"/>
<organism evidence="1 2">
    <name type="scientific">Modestobacter roseus</name>
    <dbReference type="NCBI Taxonomy" id="1181884"/>
    <lineage>
        <taxon>Bacteria</taxon>
        <taxon>Bacillati</taxon>
        <taxon>Actinomycetota</taxon>
        <taxon>Actinomycetes</taxon>
        <taxon>Geodermatophilales</taxon>
        <taxon>Geodermatophilaceae</taxon>
        <taxon>Modestobacter</taxon>
    </lineage>
</organism>
<dbReference type="EMBL" id="VLKF01000001">
    <property type="protein sequence ID" value="TWH73393.1"/>
    <property type="molecule type" value="Genomic_DNA"/>
</dbReference>
<proteinExistence type="predicted"/>
<evidence type="ECO:0000313" key="2">
    <source>
        <dbReference type="Proteomes" id="UP000321490"/>
    </source>
</evidence>
<dbReference type="AlphaFoldDB" id="A0A562IRP9"/>
<keyword evidence="2" id="KW-1185">Reference proteome</keyword>